<dbReference type="InterPro" id="IPR011990">
    <property type="entry name" value="TPR-like_helical_dom_sf"/>
</dbReference>
<dbReference type="Proteomes" id="UP000050280">
    <property type="component" value="Unassembled WGS sequence"/>
</dbReference>
<evidence type="ECO:0000313" key="3">
    <source>
        <dbReference type="Proteomes" id="UP000050280"/>
    </source>
</evidence>
<keyword evidence="1" id="KW-0802">TPR repeat</keyword>
<keyword evidence="3" id="KW-1185">Reference proteome</keyword>
<reference evidence="2 3" key="1">
    <citation type="submission" date="2015-09" db="EMBL/GenBank/DDBJ databases">
        <title>Genome sequence of the marine flavobacterium Croceitalea dokdonensis DOKDO 023 that contains proton- and sodium-pumping rhodopsins.</title>
        <authorList>
            <person name="Kwon S.-K."/>
            <person name="Lee H.K."/>
            <person name="Kwak M.-J."/>
            <person name="Kim J.F."/>
        </authorList>
    </citation>
    <scope>NUCLEOTIDE SEQUENCE [LARGE SCALE GENOMIC DNA]</scope>
    <source>
        <strain evidence="2 3">DOKDO 023</strain>
    </source>
</reference>
<dbReference type="PROSITE" id="PS51257">
    <property type="entry name" value="PROKAR_LIPOPROTEIN"/>
    <property type="match status" value="1"/>
</dbReference>
<dbReference type="STRING" id="1300341.I595_16"/>
<evidence type="ECO:0000256" key="1">
    <source>
        <dbReference type="PROSITE-ProRule" id="PRU00339"/>
    </source>
</evidence>
<organism evidence="2 3">
    <name type="scientific">Croceitalea dokdonensis DOKDO 023</name>
    <dbReference type="NCBI Taxonomy" id="1300341"/>
    <lineage>
        <taxon>Bacteria</taxon>
        <taxon>Pseudomonadati</taxon>
        <taxon>Bacteroidota</taxon>
        <taxon>Flavobacteriia</taxon>
        <taxon>Flavobacteriales</taxon>
        <taxon>Flavobacteriaceae</taxon>
        <taxon>Croceitalea</taxon>
    </lineage>
</organism>
<evidence type="ECO:0008006" key="4">
    <source>
        <dbReference type="Google" id="ProtNLM"/>
    </source>
</evidence>
<feature type="repeat" description="TPR" evidence="1">
    <location>
        <begin position="207"/>
        <end position="240"/>
    </location>
</feature>
<dbReference type="Pfam" id="PF13181">
    <property type="entry name" value="TPR_8"/>
    <property type="match status" value="1"/>
</dbReference>
<dbReference type="PATRIC" id="fig|1300341.3.peg.18"/>
<dbReference type="InterPro" id="IPR019734">
    <property type="entry name" value="TPR_rpt"/>
</dbReference>
<evidence type="ECO:0000313" key="2">
    <source>
        <dbReference type="EMBL" id="KPM33114.1"/>
    </source>
</evidence>
<dbReference type="SUPFAM" id="SSF48452">
    <property type="entry name" value="TPR-like"/>
    <property type="match status" value="1"/>
</dbReference>
<dbReference type="AlphaFoldDB" id="A0A0P7AWM2"/>
<comment type="caution">
    <text evidence="2">The sequence shown here is derived from an EMBL/GenBank/DDBJ whole genome shotgun (WGS) entry which is preliminary data.</text>
</comment>
<dbReference type="Gene3D" id="1.25.40.10">
    <property type="entry name" value="Tetratricopeptide repeat domain"/>
    <property type="match status" value="3"/>
</dbReference>
<name>A0A0P7AWM2_9FLAO</name>
<sequence>MKNIIPLIIITLMLSCKQQNSDITNSADYNPYLGDITVRTSSKYFELWNGKIKPDSLQLLSFGHVAAEYGRYFKETGAIDFLIKAERALKKAVEIAHINKEAYLRALARNYISQHRFREALNLAKDAAELGGGLKETQSLLFDVHMELGNHDLAKDYLDRIADMSDFGYLIRVAKWNDYKGDLDTTINFMEKAIEKAESSNNSGLRIWSYTNIADYYGHAGRIRDAYEHYLKALALDPNNAYAKKGIAWIVFSHEQKPSEALRILDAVTKYYKTPDMFLLKAEIAEFMGDTQKQAQNLDIFVTAVANKQYGDMYNGHNVAYHLKHTNAESKAIRLAETEIGNRPTPESYHLLAMAYYETQQYQKALRIVEEHIMHKTYEPAILLNAAQIYKANHKPKIVKALKAELLDAGYELGPSSLAEINSL</sequence>
<gene>
    <name evidence="2" type="ORF">I595_16</name>
</gene>
<dbReference type="EMBL" id="LDJX01000001">
    <property type="protein sequence ID" value="KPM33114.1"/>
    <property type="molecule type" value="Genomic_DNA"/>
</dbReference>
<dbReference type="SUPFAM" id="SSF81901">
    <property type="entry name" value="HCP-like"/>
    <property type="match status" value="1"/>
</dbReference>
<accession>A0A0P7AWM2</accession>
<dbReference type="PROSITE" id="PS50005">
    <property type="entry name" value="TPR"/>
    <property type="match status" value="1"/>
</dbReference>
<dbReference type="OrthoDB" id="1399920at2"/>
<protein>
    <recommendedName>
        <fullName evidence="4">Tetratricopeptide repeat protein</fullName>
    </recommendedName>
</protein>
<dbReference type="SMART" id="SM00028">
    <property type="entry name" value="TPR"/>
    <property type="match status" value="2"/>
</dbReference>
<proteinExistence type="predicted"/>
<dbReference type="RefSeq" id="WP_054557357.1">
    <property type="nucleotide sequence ID" value="NZ_LDJX01000001.1"/>
</dbReference>